<sequence length="67" mass="7381">MDVIAFIAQGEKSSTVKTYLTDIKLSYTRSVDTSKASAMLGKNSISVVFDVSQALDRKSKTQESLQY</sequence>
<dbReference type="Proteomes" id="UP000178912">
    <property type="component" value="Unassembled WGS sequence"/>
</dbReference>
<protein>
    <submittedName>
        <fullName evidence="1">Uncharacterized protein</fullName>
    </submittedName>
</protein>
<keyword evidence="2" id="KW-1185">Reference proteome</keyword>
<reference evidence="2" key="1">
    <citation type="submission" date="2016-03" db="EMBL/GenBank/DDBJ databases">
        <authorList>
            <person name="Guldener U."/>
        </authorList>
    </citation>
    <scope>NUCLEOTIDE SEQUENCE [LARGE SCALE GENOMIC DNA]</scope>
    <source>
        <strain evidence="2">04CH-RAC-A.6.1</strain>
    </source>
</reference>
<evidence type="ECO:0000313" key="1">
    <source>
        <dbReference type="EMBL" id="CZT03489.1"/>
    </source>
</evidence>
<name>A0A1E1KYZ9_9HELO</name>
<dbReference type="AlphaFoldDB" id="A0A1E1KYZ9"/>
<accession>A0A1E1KYZ9</accession>
<organism evidence="1 2">
    <name type="scientific">Rhynchosporium agropyri</name>
    <dbReference type="NCBI Taxonomy" id="914238"/>
    <lineage>
        <taxon>Eukaryota</taxon>
        <taxon>Fungi</taxon>
        <taxon>Dikarya</taxon>
        <taxon>Ascomycota</taxon>
        <taxon>Pezizomycotina</taxon>
        <taxon>Leotiomycetes</taxon>
        <taxon>Helotiales</taxon>
        <taxon>Ploettnerulaceae</taxon>
        <taxon>Rhynchosporium</taxon>
    </lineage>
</organism>
<evidence type="ECO:0000313" key="2">
    <source>
        <dbReference type="Proteomes" id="UP000178912"/>
    </source>
</evidence>
<gene>
    <name evidence="1" type="ORF">RAG0_10219</name>
</gene>
<proteinExistence type="predicted"/>
<dbReference type="EMBL" id="FJUX01000062">
    <property type="protein sequence ID" value="CZT03489.1"/>
    <property type="molecule type" value="Genomic_DNA"/>
</dbReference>